<comment type="caution">
    <text evidence="2">The sequence shown here is derived from an EMBL/GenBank/DDBJ whole genome shotgun (WGS) entry which is preliminary data.</text>
</comment>
<protein>
    <submittedName>
        <fullName evidence="2">Uncharacterized protein</fullName>
    </submittedName>
</protein>
<reference evidence="2" key="1">
    <citation type="journal article" date="2014" name="Front. Microbiol.">
        <title>High frequency of phylogenetically diverse reductive dehalogenase-homologous genes in deep subseafloor sedimentary metagenomes.</title>
        <authorList>
            <person name="Kawai M."/>
            <person name="Futagami T."/>
            <person name="Toyoda A."/>
            <person name="Takaki Y."/>
            <person name="Nishi S."/>
            <person name="Hori S."/>
            <person name="Arai W."/>
            <person name="Tsubouchi T."/>
            <person name="Morono Y."/>
            <person name="Uchiyama I."/>
            <person name="Ito T."/>
            <person name="Fujiyama A."/>
            <person name="Inagaki F."/>
            <person name="Takami H."/>
        </authorList>
    </citation>
    <scope>NUCLEOTIDE SEQUENCE</scope>
    <source>
        <strain evidence="2">Expedition CK06-06</strain>
    </source>
</reference>
<gene>
    <name evidence="2" type="ORF">S01H1_49988</name>
</gene>
<organism evidence="2">
    <name type="scientific">marine sediment metagenome</name>
    <dbReference type="NCBI Taxonomy" id="412755"/>
    <lineage>
        <taxon>unclassified sequences</taxon>
        <taxon>metagenomes</taxon>
        <taxon>ecological metagenomes</taxon>
    </lineage>
</organism>
<dbReference type="EMBL" id="BARS01032190">
    <property type="protein sequence ID" value="GAG26414.1"/>
    <property type="molecule type" value="Genomic_DNA"/>
</dbReference>
<sequence length="69" mass="7740">MEELAAISGILFILITIFLIIVAVLALLMPFFVWSIRNQMLKLNEQIAGIDKKIIIANNNLVKALKKMA</sequence>
<feature type="transmembrane region" description="Helical" evidence="1">
    <location>
        <begin position="6"/>
        <end position="34"/>
    </location>
</feature>
<name>X0W692_9ZZZZ</name>
<accession>X0W692</accession>
<keyword evidence="1" id="KW-0472">Membrane</keyword>
<proteinExistence type="predicted"/>
<evidence type="ECO:0000313" key="2">
    <source>
        <dbReference type="EMBL" id="GAG26414.1"/>
    </source>
</evidence>
<dbReference type="AlphaFoldDB" id="X0W692"/>
<keyword evidence="1" id="KW-0812">Transmembrane</keyword>
<keyword evidence="1" id="KW-1133">Transmembrane helix</keyword>
<evidence type="ECO:0000256" key="1">
    <source>
        <dbReference type="SAM" id="Phobius"/>
    </source>
</evidence>